<evidence type="ECO:0000313" key="2">
    <source>
        <dbReference type="EMBL" id="GFR63891.1"/>
    </source>
</evidence>
<sequence>MMFILATMFVLALPLASCEVCFPPKAEYKVLTMVSLDDLYMACDYDQGKIILTPANDTKGDMWTLFDINTHRTYFQPEKGKCLFKECPSTKMMEKCLPEDAKLLKTIDNHDMYAMISPHGLGWVLGVTKIEGSEFYHKYLSRVSMYGSIMDIALSYQCSEEISDPSVFERDLSACKEVQLPPP</sequence>
<accession>A0AAV4EUR1</accession>
<dbReference type="AlphaFoldDB" id="A0AAV4EUR1"/>
<comment type="caution">
    <text evidence="2">The sequence shown here is derived from an EMBL/GenBank/DDBJ whole genome shotgun (WGS) entry which is preliminary data.</text>
</comment>
<keyword evidence="3" id="KW-1185">Reference proteome</keyword>
<protein>
    <submittedName>
        <fullName evidence="2">Uncharacterized protein</fullName>
    </submittedName>
</protein>
<dbReference type="Proteomes" id="UP000762676">
    <property type="component" value="Unassembled WGS sequence"/>
</dbReference>
<evidence type="ECO:0000256" key="1">
    <source>
        <dbReference type="SAM" id="SignalP"/>
    </source>
</evidence>
<gene>
    <name evidence="2" type="ORF">ElyMa_005493600</name>
</gene>
<name>A0AAV4EUR1_9GAST</name>
<reference evidence="2 3" key="1">
    <citation type="journal article" date="2021" name="Elife">
        <title>Chloroplast acquisition without the gene transfer in kleptoplastic sea slugs, Plakobranchus ocellatus.</title>
        <authorList>
            <person name="Maeda T."/>
            <person name="Takahashi S."/>
            <person name="Yoshida T."/>
            <person name="Shimamura S."/>
            <person name="Takaki Y."/>
            <person name="Nagai Y."/>
            <person name="Toyoda A."/>
            <person name="Suzuki Y."/>
            <person name="Arimoto A."/>
            <person name="Ishii H."/>
            <person name="Satoh N."/>
            <person name="Nishiyama T."/>
            <person name="Hasebe M."/>
            <person name="Maruyama T."/>
            <person name="Minagawa J."/>
            <person name="Obokata J."/>
            <person name="Shigenobu S."/>
        </authorList>
    </citation>
    <scope>NUCLEOTIDE SEQUENCE [LARGE SCALE GENOMIC DNA]</scope>
</reference>
<evidence type="ECO:0000313" key="3">
    <source>
        <dbReference type="Proteomes" id="UP000762676"/>
    </source>
</evidence>
<keyword evidence="1" id="KW-0732">Signal</keyword>
<organism evidence="2 3">
    <name type="scientific">Elysia marginata</name>
    <dbReference type="NCBI Taxonomy" id="1093978"/>
    <lineage>
        <taxon>Eukaryota</taxon>
        <taxon>Metazoa</taxon>
        <taxon>Spiralia</taxon>
        <taxon>Lophotrochozoa</taxon>
        <taxon>Mollusca</taxon>
        <taxon>Gastropoda</taxon>
        <taxon>Heterobranchia</taxon>
        <taxon>Euthyneura</taxon>
        <taxon>Panpulmonata</taxon>
        <taxon>Sacoglossa</taxon>
        <taxon>Placobranchoidea</taxon>
        <taxon>Plakobranchidae</taxon>
        <taxon>Elysia</taxon>
    </lineage>
</organism>
<feature type="signal peptide" evidence="1">
    <location>
        <begin position="1"/>
        <end position="18"/>
    </location>
</feature>
<dbReference type="EMBL" id="BMAT01010952">
    <property type="protein sequence ID" value="GFR63891.1"/>
    <property type="molecule type" value="Genomic_DNA"/>
</dbReference>
<proteinExistence type="predicted"/>
<feature type="chain" id="PRO_5043797525" evidence="1">
    <location>
        <begin position="19"/>
        <end position="183"/>
    </location>
</feature>